<proteinExistence type="predicted"/>
<sequence length="18" mass="2021">MLTEASSKLFSSPMHAKR</sequence>
<name>A0A0E9PI41_ANGAN</name>
<protein>
    <submittedName>
        <fullName evidence="1">Uncharacterized protein</fullName>
    </submittedName>
</protein>
<evidence type="ECO:0000313" key="1">
    <source>
        <dbReference type="EMBL" id="JAH04214.1"/>
    </source>
</evidence>
<organism evidence="1">
    <name type="scientific">Anguilla anguilla</name>
    <name type="common">European freshwater eel</name>
    <name type="synonym">Muraena anguilla</name>
    <dbReference type="NCBI Taxonomy" id="7936"/>
    <lineage>
        <taxon>Eukaryota</taxon>
        <taxon>Metazoa</taxon>
        <taxon>Chordata</taxon>
        <taxon>Craniata</taxon>
        <taxon>Vertebrata</taxon>
        <taxon>Euteleostomi</taxon>
        <taxon>Actinopterygii</taxon>
        <taxon>Neopterygii</taxon>
        <taxon>Teleostei</taxon>
        <taxon>Anguilliformes</taxon>
        <taxon>Anguillidae</taxon>
        <taxon>Anguilla</taxon>
    </lineage>
</organism>
<accession>A0A0E9PI41</accession>
<dbReference type="AlphaFoldDB" id="A0A0E9PI41"/>
<reference evidence="1" key="2">
    <citation type="journal article" date="2015" name="Fish Shellfish Immunol.">
        <title>Early steps in the European eel (Anguilla anguilla)-Vibrio vulnificus interaction in the gills: Role of the RtxA13 toxin.</title>
        <authorList>
            <person name="Callol A."/>
            <person name="Pajuelo D."/>
            <person name="Ebbesson L."/>
            <person name="Teles M."/>
            <person name="MacKenzie S."/>
            <person name="Amaro C."/>
        </authorList>
    </citation>
    <scope>NUCLEOTIDE SEQUENCE</scope>
</reference>
<reference evidence="1" key="1">
    <citation type="submission" date="2014-11" db="EMBL/GenBank/DDBJ databases">
        <authorList>
            <person name="Amaro Gonzalez C."/>
        </authorList>
    </citation>
    <scope>NUCLEOTIDE SEQUENCE</scope>
</reference>
<dbReference type="EMBL" id="GBXM01104363">
    <property type="protein sequence ID" value="JAH04214.1"/>
    <property type="molecule type" value="Transcribed_RNA"/>
</dbReference>